<name>A0AAW1ME79_POPJA</name>
<keyword evidence="3" id="KW-1185">Reference proteome</keyword>
<dbReference type="Proteomes" id="UP001458880">
    <property type="component" value="Unassembled WGS sequence"/>
</dbReference>
<evidence type="ECO:0000313" key="3">
    <source>
        <dbReference type="Proteomes" id="UP001458880"/>
    </source>
</evidence>
<dbReference type="AlphaFoldDB" id="A0AAW1ME79"/>
<protein>
    <submittedName>
        <fullName evidence="2">Uncharacterized protein</fullName>
    </submittedName>
</protein>
<feature type="compositionally biased region" description="Acidic residues" evidence="1">
    <location>
        <begin position="47"/>
        <end position="57"/>
    </location>
</feature>
<sequence length="137" mass="16177">MLVCPIENYKKSYNTEDHNDTEILLQLMMESDEKEKPTEFDGKRDSDEEDVVEERNDEFDGKRDSDEEDVVEERNDDSVTHQHGLDDLVLLSSDESDDQYIGKNKIIKWKKTKYTQRVKSRPQDIVVRLPPVCRRNN</sequence>
<feature type="region of interest" description="Disordered" evidence="1">
    <location>
        <begin position="30"/>
        <end position="81"/>
    </location>
</feature>
<organism evidence="2 3">
    <name type="scientific">Popillia japonica</name>
    <name type="common">Japanese beetle</name>
    <dbReference type="NCBI Taxonomy" id="7064"/>
    <lineage>
        <taxon>Eukaryota</taxon>
        <taxon>Metazoa</taxon>
        <taxon>Ecdysozoa</taxon>
        <taxon>Arthropoda</taxon>
        <taxon>Hexapoda</taxon>
        <taxon>Insecta</taxon>
        <taxon>Pterygota</taxon>
        <taxon>Neoptera</taxon>
        <taxon>Endopterygota</taxon>
        <taxon>Coleoptera</taxon>
        <taxon>Polyphaga</taxon>
        <taxon>Scarabaeiformia</taxon>
        <taxon>Scarabaeidae</taxon>
        <taxon>Rutelinae</taxon>
        <taxon>Popillia</taxon>
    </lineage>
</organism>
<gene>
    <name evidence="2" type="ORF">QE152_g7343</name>
</gene>
<evidence type="ECO:0000313" key="2">
    <source>
        <dbReference type="EMBL" id="KAK9744931.1"/>
    </source>
</evidence>
<feature type="compositionally biased region" description="Basic and acidic residues" evidence="1">
    <location>
        <begin position="31"/>
        <end position="46"/>
    </location>
</feature>
<accession>A0AAW1ME79</accession>
<evidence type="ECO:0000256" key="1">
    <source>
        <dbReference type="SAM" id="MobiDB-lite"/>
    </source>
</evidence>
<reference evidence="2 3" key="1">
    <citation type="journal article" date="2024" name="BMC Genomics">
        <title>De novo assembly and annotation of Popillia japonica's genome with initial clues to its potential as an invasive pest.</title>
        <authorList>
            <person name="Cucini C."/>
            <person name="Boschi S."/>
            <person name="Funari R."/>
            <person name="Cardaioli E."/>
            <person name="Iannotti N."/>
            <person name="Marturano G."/>
            <person name="Paoli F."/>
            <person name="Bruttini M."/>
            <person name="Carapelli A."/>
            <person name="Frati F."/>
            <person name="Nardi F."/>
        </authorList>
    </citation>
    <scope>NUCLEOTIDE SEQUENCE [LARGE SCALE GENOMIC DNA]</scope>
    <source>
        <strain evidence="2">DMR45628</strain>
    </source>
</reference>
<feature type="compositionally biased region" description="Basic and acidic residues" evidence="1">
    <location>
        <begin position="72"/>
        <end position="81"/>
    </location>
</feature>
<proteinExistence type="predicted"/>
<comment type="caution">
    <text evidence="2">The sequence shown here is derived from an EMBL/GenBank/DDBJ whole genome shotgun (WGS) entry which is preliminary data.</text>
</comment>
<dbReference type="EMBL" id="JASPKY010000054">
    <property type="protein sequence ID" value="KAK9744931.1"/>
    <property type="molecule type" value="Genomic_DNA"/>
</dbReference>